<protein>
    <submittedName>
        <fullName evidence="2">Uncharacterized protein</fullName>
    </submittedName>
</protein>
<feature type="compositionally biased region" description="Basic and acidic residues" evidence="1">
    <location>
        <begin position="15"/>
        <end position="29"/>
    </location>
</feature>
<gene>
    <name evidence="2" type="ORF">P154DRAFT_268601</name>
</gene>
<dbReference type="EMBL" id="ML977608">
    <property type="protein sequence ID" value="KAF1997852.1"/>
    <property type="molecule type" value="Genomic_DNA"/>
</dbReference>
<proteinExistence type="predicted"/>
<sequence length="70" mass="7938">MKNMRSVSRKRRDTKGRDQWTGRDRKCLEGNKAQNARTARSRSRSRSRGDAFQTASSRVNTTSASPHVDA</sequence>
<name>A0A6A5W7V9_9PLEO</name>
<keyword evidence="3" id="KW-1185">Reference proteome</keyword>
<dbReference type="AlphaFoldDB" id="A0A6A5W7V9"/>
<evidence type="ECO:0000313" key="2">
    <source>
        <dbReference type="EMBL" id="KAF1997852.1"/>
    </source>
</evidence>
<feature type="compositionally biased region" description="Polar residues" evidence="1">
    <location>
        <begin position="53"/>
        <end position="70"/>
    </location>
</feature>
<dbReference type="Proteomes" id="UP000799779">
    <property type="component" value="Unassembled WGS sequence"/>
</dbReference>
<reference evidence="2" key="1">
    <citation type="journal article" date="2020" name="Stud. Mycol.">
        <title>101 Dothideomycetes genomes: a test case for predicting lifestyles and emergence of pathogens.</title>
        <authorList>
            <person name="Haridas S."/>
            <person name="Albert R."/>
            <person name="Binder M."/>
            <person name="Bloem J."/>
            <person name="Labutti K."/>
            <person name="Salamov A."/>
            <person name="Andreopoulos B."/>
            <person name="Baker S."/>
            <person name="Barry K."/>
            <person name="Bills G."/>
            <person name="Bluhm B."/>
            <person name="Cannon C."/>
            <person name="Castanera R."/>
            <person name="Culley D."/>
            <person name="Daum C."/>
            <person name="Ezra D."/>
            <person name="Gonzalez J."/>
            <person name="Henrissat B."/>
            <person name="Kuo A."/>
            <person name="Liang C."/>
            <person name="Lipzen A."/>
            <person name="Lutzoni F."/>
            <person name="Magnuson J."/>
            <person name="Mondo S."/>
            <person name="Nolan M."/>
            <person name="Ohm R."/>
            <person name="Pangilinan J."/>
            <person name="Park H.-J."/>
            <person name="Ramirez L."/>
            <person name="Alfaro M."/>
            <person name="Sun H."/>
            <person name="Tritt A."/>
            <person name="Yoshinaga Y."/>
            <person name="Zwiers L.-H."/>
            <person name="Turgeon B."/>
            <person name="Goodwin S."/>
            <person name="Spatafora J."/>
            <person name="Crous P."/>
            <person name="Grigoriev I."/>
        </authorList>
    </citation>
    <scope>NUCLEOTIDE SEQUENCE</scope>
    <source>
        <strain evidence="2">CBS 123094</strain>
    </source>
</reference>
<accession>A0A6A5W7V9</accession>
<feature type="region of interest" description="Disordered" evidence="1">
    <location>
        <begin position="1"/>
        <end position="70"/>
    </location>
</feature>
<organism evidence="2 3">
    <name type="scientific">Amniculicola lignicola CBS 123094</name>
    <dbReference type="NCBI Taxonomy" id="1392246"/>
    <lineage>
        <taxon>Eukaryota</taxon>
        <taxon>Fungi</taxon>
        <taxon>Dikarya</taxon>
        <taxon>Ascomycota</taxon>
        <taxon>Pezizomycotina</taxon>
        <taxon>Dothideomycetes</taxon>
        <taxon>Pleosporomycetidae</taxon>
        <taxon>Pleosporales</taxon>
        <taxon>Amniculicolaceae</taxon>
        <taxon>Amniculicola</taxon>
    </lineage>
</organism>
<evidence type="ECO:0000313" key="3">
    <source>
        <dbReference type="Proteomes" id="UP000799779"/>
    </source>
</evidence>
<evidence type="ECO:0000256" key="1">
    <source>
        <dbReference type="SAM" id="MobiDB-lite"/>
    </source>
</evidence>